<organism evidence="1">
    <name type="scientific">Tanacetum cinerariifolium</name>
    <name type="common">Dalmatian daisy</name>
    <name type="synonym">Chrysanthemum cinerariifolium</name>
    <dbReference type="NCBI Taxonomy" id="118510"/>
    <lineage>
        <taxon>Eukaryota</taxon>
        <taxon>Viridiplantae</taxon>
        <taxon>Streptophyta</taxon>
        <taxon>Embryophyta</taxon>
        <taxon>Tracheophyta</taxon>
        <taxon>Spermatophyta</taxon>
        <taxon>Magnoliopsida</taxon>
        <taxon>eudicotyledons</taxon>
        <taxon>Gunneridae</taxon>
        <taxon>Pentapetalae</taxon>
        <taxon>asterids</taxon>
        <taxon>campanulids</taxon>
        <taxon>Asterales</taxon>
        <taxon>Asteraceae</taxon>
        <taxon>Asteroideae</taxon>
        <taxon>Anthemideae</taxon>
        <taxon>Anthemidinae</taxon>
        <taxon>Tanacetum</taxon>
    </lineage>
</organism>
<dbReference type="EMBL" id="BKCJ011514808">
    <property type="protein sequence ID" value="GFD39343.1"/>
    <property type="molecule type" value="Genomic_DNA"/>
</dbReference>
<keyword evidence="1" id="KW-0378">Hydrolase</keyword>
<keyword evidence="1" id="KW-0540">Nuclease</keyword>
<accession>A0A699VY66</accession>
<evidence type="ECO:0000313" key="1">
    <source>
        <dbReference type="EMBL" id="GFD39343.1"/>
    </source>
</evidence>
<feature type="non-terminal residue" evidence="1">
    <location>
        <position position="1"/>
    </location>
</feature>
<proteinExistence type="predicted"/>
<name>A0A699VY66_TANCI</name>
<keyword evidence="1" id="KW-0255">Endonuclease</keyword>
<reference evidence="1" key="1">
    <citation type="journal article" date="2019" name="Sci. Rep.">
        <title>Draft genome of Tanacetum cinerariifolium, the natural source of mosquito coil.</title>
        <authorList>
            <person name="Yamashiro T."/>
            <person name="Shiraishi A."/>
            <person name="Satake H."/>
            <person name="Nakayama K."/>
        </authorList>
    </citation>
    <scope>NUCLEOTIDE SEQUENCE</scope>
</reference>
<dbReference type="AlphaFoldDB" id="A0A699VY66"/>
<dbReference type="GO" id="GO:0004519">
    <property type="term" value="F:endonuclease activity"/>
    <property type="evidence" value="ECO:0007669"/>
    <property type="project" value="UniProtKB-KW"/>
</dbReference>
<gene>
    <name evidence="1" type="ORF">Tci_911312</name>
</gene>
<protein>
    <submittedName>
        <fullName evidence="1">Crossover junction endonuclease MUS81</fullName>
    </submittedName>
</protein>
<sequence>SLANETKDQDFPICPSFDQFIDRCKESDEMTVSDVFATQLLQVRDISISA</sequence>
<comment type="caution">
    <text evidence="1">The sequence shown here is derived from an EMBL/GenBank/DDBJ whole genome shotgun (WGS) entry which is preliminary data.</text>
</comment>